<proteinExistence type="inferred from homology"/>
<keyword evidence="2 7" id="KW-0813">Transport</keyword>
<feature type="compositionally biased region" description="Low complexity" evidence="8">
    <location>
        <begin position="290"/>
        <end position="318"/>
    </location>
</feature>
<comment type="similarity">
    <text evidence="7">Belongs to the binding-protein-dependent transport system permease family.</text>
</comment>
<evidence type="ECO:0000256" key="8">
    <source>
        <dbReference type="SAM" id="MobiDB-lite"/>
    </source>
</evidence>
<evidence type="ECO:0000256" key="3">
    <source>
        <dbReference type="ARBA" id="ARBA00022475"/>
    </source>
</evidence>
<evidence type="ECO:0000256" key="7">
    <source>
        <dbReference type="RuleBase" id="RU363032"/>
    </source>
</evidence>
<evidence type="ECO:0000256" key="4">
    <source>
        <dbReference type="ARBA" id="ARBA00022692"/>
    </source>
</evidence>
<gene>
    <name evidence="10" type="primary">phnE</name>
    <name evidence="10" type="ORF">ACFQ63_35315</name>
</gene>
<evidence type="ECO:0000259" key="9">
    <source>
        <dbReference type="PROSITE" id="PS50928"/>
    </source>
</evidence>
<dbReference type="CDD" id="cd06261">
    <property type="entry name" value="TM_PBP2"/>
    <property type="match status" value="2"/>
</dbReference>
<feature type="domain" description="ABC transmembrane type-1" evidence="9">
    <location>
        <begin position="86"/>
        <end position="269"/>
    </location>
</feature>
<keyword evidence="6 7" id="KW-0472">Membrane</keyword>
<dbReference type="PROSITE" id="PS50928">
    <property type="entry name" value="ABC_TM1"/>
    <property type="match status" value="2"/>
</dbReference>
<feature type="region of interest" description="Disordered" evidence="8">
    <location>
        <begin position="279"/>
        <end position="331"/>
    </location>
</feature>
<dbReference type="InterPro" id="IPR000515">
    <property type="entry name" value="MetI-like"/>
</dbReference>
<feature type="region of interest" description="Disordered" evidence="8">
    <location>
        <begin position="1"/>
        <end position="21"/>
    </location>
</feature>
<dbReference type="PANTHER" id="PTHR30043:SF1">
    <property type="entry name" value="ABC TRANSPORT SYSTEM PERMEASE PROTEIN P69"/>
    <property type="match status" value="1"/>
</dbReference>
<dbReference type="Proteomes" id="UP001600424">
    <property type="component" value="Unassembled WGS sequence"/>
</dbReference>
<keyword evidence="3" id="KW-1003">Cell membrane</keyword>
<evidence type="ECO:0000256" key="2">
    <source>
        <dbReference type="ARBA" id="ARBA00022448"/>
    </source>
</evidence>
<dbReference type="SUPFAM" id="SSF161098">
    <property type="entry name" value="MetI-like"/>
    <property type="match status" value="2"/>
</dbReference>
<feature type="transmembrane region" description="Helical" evidence="7">
    <location>
        <begin position="30"/>
        <end position="48"/>
    </location>
</feature>
<dbReference type="RefSeq" id="WP_386253511.1">
    <property type="nucleotide sequence ID" value="NZ_JBHTRV010000040.1"/>
</dbReference>
<evidence type="ECO:0000256" key="6">
    <source>
        <dbReference type="ARBA" id="ARBA00023136"/>
    </source>
</evidence>
<keyword evidence="4 7" id="KW-0812">Transmembrane</keyword>
<dbReference type="InterPro" id="IPR005769">
    <property type="entry name" value="PhnE/PtxC"/>
</dbReference>
<feature type="transmembrane region" description="Helical" evidence="7">
    <location>
        <begin position="558"/>
        <end position="578"/>
    </location>
</feature>
<dbReference type="Pfam" id="PF00528">
    <property type="entry name" value="BPD_transp_1"/>
    <property type="match status" value="2"/>
</dbReference>
<evidence type="ECO:0000256" key="1">
    <source>
        <dbReference type="ARBA" id="ARBA00004651"/>
    </source>
</evidence>
<feature type="transmembrane region" description="Helical" evidence="7">
    <location>
        <begin position="90"/>
        <end position="112"/>
    </location>
</feature>
<evidence type="ECO:0000313" key="10">
    <source>
        <dbReference type="EMBL" id="MFE5984951.1"/>
    </source>
</evidence>
<accession>A0ABW6J4V1</accession>
<feature type="transmembrane region" description="Helical" evidence="7">
    <location>
        <begin position="402"/>
        <end position="427"/>
    </location>
</feature>
<dbReference type="NCBIfam" id="TIGR01097">
    <property type="entry name" value="PhnE"/>
    <property type="match status" value="2"/>
</dbReference>
<organism evidence="10 11">
    <name type="scientific">Streptomyces wedmorensis</name>
    <dbReference type="NCBI Taxonomy" id="43759"/>
    <lineage>
        <taxon>Bacteria</taxon>
        <taxon>Bacillati</taxon>
        <taxon>Actinomycetota</taxon>
        <taxon>Actinomycetes</taxon>
        <taxon>Kitasatosporales</taxon>
        <taxon>Streptomycetaceae</taxon>
        <taxon>Streptomyces</taxon>
    </lineage>
</organism>
<feature type="transmembrane region" description="Helical" evidence="7">
    <location>
        <begin position="252"/>
        <end position="272"/>
    </location>
</feature>
<feature type="transmembrane region" description="Helical" evidence="7">
    <location>
        <begin position="138"/>
        <end position="161"/>
    </location>
</feature>
<feature type="transmembrane region" description="Helical" evidence="7">
    <location>
        <begin position="342"/>
        <end position="359"/>
    </location>
</feature>
<dbReference type="InterPro" id="IPR035906">
    <property type="entry name" value="MetI-like_sf"/>
</dbReference>
<evidence type="ECO:0000256" key="5">
    <source>
        <dbReference type="ARBA" id="ARBA00022989"/>
    </source>
</evidence>
<feature type="domain" description="ABC transmembrane type-1" evidence="9">
    <location>
        <begin position="396"/>
        <end position="579"/>
    </location>
</feature>
<feature type="transmembrane region" description="Helical" evidence="7">
    <location>
        <begin position="448"/>
        <end position="471"/>
    </location>
</feature>
<reference evidence="10 11" key="1">
    <citation type="submission" date="2024-09" db="EMBL/GenBank/DDBJ databases">
        <title>The Natural Products Discovery Center: Release of the First 8490 Sequenced Strains for Exploring Actinobacteria Biosynthetic Diversity.</title>
        <authorList>
            <person name="Kalkreuter E."/>
            <person name="Kautsar S.A."/>
            <person name="Yang D."/>
            <person name="Bader C.D."/>
            <person name="Teijaro C.N."/>
            <person name="Fluegel L."/>
            <person name="Davis C.M."/>
            <person name="Simpson J.R."/>
            <person name="Lauterbach L."/>
            <person name="Steele A.D."/>
            <person name="Gui C."/>
            <person name="Meng S."/>
            <person name="Li G."/>
            <person name="Viehrig K."/>
            <person name="Ye F."/>
            <person name="Su P."/>
            <person name="Kiefer A.F."/>
            <person name="Nichols A."/>
            <person name="Cepeda A.J."/>
            <person name="Yan W."/>
            <person name="Fan B."/>
            <person name="Jiang Y."/>
            <person name="Adhikari A."/>
            <person name="Zheng C.-J."/>
            <person name="Schuster L."/>
            <person name="Cowan T.M."/>
            <person name="Smanski M.J."/>
            <person name="Chevrette M.G."/>
            <person name="De Carvalho L.P.S."/>
            <person name="Shen B."/>
        </authorList>
    </citation>
    <scope>NUCLEOTIDE SEQUENCE [LARGE SCALE GENOMIC DNA]</scope>
    <source>
        <strain evidence="10 11">NPDC056472</strain>
    </source>
</reference>
<dbReference type="EMBL" id="JBHTRV010000040">
    <property type="protein sequence ID" value="MFE5984951.1"/>
    <property type="molecule type" value="Genomic_DNA"/>
</dbReference>
<evidence type="ECO:0000313" key="11">
    <source>
        <dbReference type="Proteomes" id="UP001600424"/>
    </source>
</evidence>
<sequence>MSTPTEVRNLPTRPPSPHAARLGPNRGVRLLPHLSLLVLVATACWAVVDLRINIATLVDGFHNAVAFAGRMLPLDFPPLADVARLAGQTLSTALCATLLALLLSVPVSLLAARNLTPNRYVSGAARSLIVLARAVPDVIMAIAAVRIFGLGATAGIIAMGLHSVGMVGKLYADVLEETPEGPRRALRSAGSSYPQELTSAVLPHVLPSFIATALHRLDVNLRSSVLLGFVGVGGLGYEIAQSFQRLDYRRGMALALVVLLLCLVMELLSGTIRRALLPHTRTTRARRRTTTTGTRESTTTETQESTTTGTKATPAPGKDGSGPSRPASAISPPWTAARVRRWMYGAVTAAVLVAAVRGAELSPHQLLAGLGQLPTVLGHYLPPTAPGGMAGLLDALWVTVKTALAGTLLGMALALPVGVLAAPNVSPWPRLSPAFRTLTVAIRGIPEIVLAIVLVVITGLGPVAGALALAVGSLGFLGKLTADSLEELDPAPTRALTATGASRLQVFFAADFPRVLPALLGHVLHQFDVNIRSAALLGVVGAGGIGYELLNAARVLEYGLVTTTVLLLLTTTLLLEAFSTWIRRTFT</sequence>
<dbReference type="Gene3D" id="1.10.3720.10">
    <property type="entry name" value="MetI-like"/>
    <property type="match status" value="2"/>
</dbReference>
<keyword evidence="11" id="KW-1185">Reference proteome</keyword>
<comment type="caution">
    <text evidence="10">The sequence shown here is derived from an EMBL/GenBank/DDBJ whole genome shotgun (WGS) entry which is preliminary data.</text>
</comment>
<keyword evidence="5 7" id="KW-1133">Transmembrane helix</keyword>
<name>A0ABW6J4V1_STRWE</name>
<comment type="subcellular location">
    <subcellularLocation>
        <location evidence="1 7">Cell membrane</location>
        <topology evidence="1 7">Multi-pass membrane protein</topology>
    </subcellularLocation>
</comment>
<dbReference type="PANTHER" id="PTHR30043">
    <property type="entry name" value="PHOSPHONATES TRANSPORT SYSTEM PERMEASE PROTEIN"/>
    <property type="match status" value="1"/>
</dbReference>
<protein>
    <submittedName>
        <fullName evidence="10">Phosphonate ABC transporter, permease protein PhnE</fullName>
    </submittedName>
</protein>